<evidence type="ECO:0000313" key="1">
    <source>
        <dbReference type="EMBL" id="TGZ51550.1"/>
    </source>
</evidence>
<keyword evidence="2" id="KW-1185">Reference proteome</keyword>
<accession>A0A4S2KPL6</accession>
<gene>
    <name evidence="1" type="ORF">DBV15_12507</name>
</gene>
<comment type="caution">
    <text evidence="1">The sequence shown here is derived from an EMBL/GenBank/DDBJ whole genome shotgun (WGS) entry which is preliminary data.</text>
</comment>
<dbReference type="STRING" id="300112.A0A4S2KPL6"/>
<reference evidence="1 2" key="1">
    <citation type="journal article" date="2019" name="Philos. Trans. R. Soc. Lond., B, Biol. Sci.">
        <title>Ant behaviour and brain gene expression of defending hosts depend on the ecological success of the intruding social parasite.</title>
        <authorList>
            <person name="Kaur R."/>
            <person name="Stoldt M."/>
            <person name="Jongepier E."/>
            <person name="Feldmeyer B."/>
            <person name="Menzel F."/>
            <person name="Bornberg-Bauer E."/>
            <person name="Foitzik S."/>
        </authorList>
    </citation>
    <scope>NUCLEOTIDE SEQUENCE [LARGE SCALE GENOMIC DNA]</scope>
    <source>
        <tissue evidence="1">Whole body</tissue>
    </source>
</reference>
<sequence>MVFRNVAGLENKDKDFWEGLKKEDVLVMVETWIGEKGWERIRGRLPKGYEWRVQMAKKNKKGRAIGGMIMGIKKG</sequence>
<organism evidence="1 2">
    <name type="scientific">Temnothorax longispinosus</name>
    <dbReference type="NCBI Taxonomy" id="300112"/>
    <lineage>
        <taxon>Eukaryota</taxon>
        <taxon>Metazoa</taxon>
        <taxon>Ecdysozoa</taxon>
        <taxon>Arthropoda</taxon>
        <taxon>Hexapoda</taxon>
        <taxon>Insecta</taxon>
        <taxon>Pterygota</taxon>
        <taxon>Neoptera</taxon>
        <taxon>Endopterygota</taxon>
        <taxon>Hymenoptera</taxon>
        <taxon>Apocrita</taxon>
        <taxon>Aculeata</taxon>
        <taxon>Formicoidea</taxon>
        <taxon>Formicidae</taxon>
        <taxon>Myrmicinae</taxon>
        <taxon>Temnothorax</taxon>
    </lineage>
</organism>
<protein>
    <submittedName>
        <fullName evidence="1">Uncharacterized protein</fullName>
    </submittedName>
</protein>
<dbReference type="AlphaFoldDB" id="A0A4S2KPL6"/>
<dbReference type="Proteomes" id="UP000310200">
    <property type="component" value="Unassembled WGS sequence"/>
</dbReference>
<dbReference type="EMBL" id="QBLH01001613">
    <property type="protein sequence ID" value="TGZ51550.1"/>
    <property type="molecule type" value="Genomic_DNA"/>
</dbReference>
<name>A0A4S2KPL6_9HYME</name>
<proteinExistence type="predicted"/>
<evidence type="ECO:0000313" key="2">
    <source>
        <dbReference type="Proteomes" id="UP000310200"/>
    </source>
</evidence>